<feature type="signal peptide" evidence="1">
    <location>
        <begin position="1"/>
        <end position="23"/>
    </location>
</feature>
<name>A0AAD9LR89_9STRA</name>
<proteinExistence type="predicted"/>
<evidence type="ECO:0000313" key="3">
    <source>
        <dbReference type="Proteomes" id="UP001259832"/>
    </source>
</evidence>
<gene>
    <name evidence="2" type="ORF">P3T76_002639</name>
</gene>
<keyword evidence="1" id="KW-0732">Signal</keyword>
<dbReference type="AlphaFoldDB" id="A0AAD9LR89"/>
<feature type="chain" id="PRO_5042056322" description="RxLR effector protein" evidence="1">
    <location>
        <begin position="24"/>
        <end position="189"/>
    </location>
</feature>
<dbReference type="EMBL" id="JASMQC010000004">
    <property type="protein sequence ID" value="KAK1945591.1"/>
    <property type="molecule type" value="Genomic_DNA"/>
</dbReference>
<sequence length="189" mass="20928">MRSSFSLILLLVAFVSFNIIVHADSIPNGVTIRDNSNAPRQLSSSNANVDAEEEERIRFSGLKKLKNLIRGNNKSAVTVGKSSAIMKEAEGMKNSPVLAKGFKSVSENRVMMKRINSLEKLDPKAVETLRKAPVEKSVNRVSSYLSRGQSFHISEGDRWVIFLISMRLFSEGLMVCLHLLISCLDEASS</sequence>
<dbReference type="Proteomes" id="UP001259832">
    <property type="component" value="Unassembled WGS sequence"/>
</dbReference>
<reference evidence="2" key="1">
    <citation type="submission" date="2023-08" db="EMBL/GenBank/DDBJ databases">
        <title>Reference Genome Resource for the Citrus Pathogen Phytophthora citrophthora.</title>
        <authorList>
            <person name="Moller H."/>
            <person name="Coetzee B."/>
            <person name="Rose L.J."/>
            <person name="Van Niekerk J.M."/>
        </authorList>
    </citation>
    <scope>NUCLEOTIDE SEQUENCE</scope>
    <source>
        <strain evidence="2">STE-U-9442</strain>
    </source>
</reference>
<evidence type="ECO:0000313" key="2">
    <source>
        <dbReference type="EMBL" id="KAK1945591.1"/>
    </source>
</evidence>
<protein>
    <recommendedName>
        <fullName evidence="4">RxLR effector protein</fullName>
    </recommendedName>
</protein>
<keyword evidence="3" id="KW-1185">Reference proteome</keyword>
<evidence type="ECO:0000256" key="1">
    <source>
        <dbReference type="SAM" id="SignalP"/>
    </source>
</evidence>
<evidence type="ECO:0008006" key="4">
    <source>
        <dbReference type="Google" id="ProtNLM"/>
    </source>
</evidence>
<organism evidence="2 3">
    <name type="scientific">Phytophthora citrophthora</name>
    <dbReference type="NCBI Taxonomy" id="4793"/>
    <lineage>
        <taxon>Eukaryota</taxon>
        <taxon>Sar</taxon>
        <taxon>Stramenopiles</taxon>
        <taxon>Oomycota</taxon>
        <taxon>Peronosporomycetes</taxon>
        <taxon>Peronosporales</taxon>
        <taxon>Peronosporaceae</taxon>
        <taxon>Phytophthora</taxon>
    </lineage>
</organism>
<accession>A0AAD9LR89</accession>
<comment type="caution">
    <text evidence="2">The sequence shown here is derived from an EMBL/GenBank/DDBJ whole genome shotgun (WGS) entry which is preliminary data.</text>
</comment>